<keyword evidence="2" id="KW-1185">Reference proteome</keyword>
<accession>A0A6P6RTI5</accession>
<feature type="compositionally biased region" description="Basic and acidic residues" evidence="1">
    <location>
        <begin position="322"/>
        <end position="341"/>
    </location>
</feature>
<organism evidence="2 3">
    <name type="scientific">Cyclospora cayetanensis</name>
    <dbReference type="NCBI Taxonomy" id="88456"/>
    <lineage>
        <taxon>Eukaryota</taxon>
        <taxon>Sar</taxon>
        <taxon>Alveolata</taxon>
        <taxon>Apicomplexa</taxon>
        <taxon>Conoidasida</taxon>
        <taxon>Coccidia</taxon>
        <taxon>Eucoccidiorida</taxon>
        <taxon>Eimeriorina</taxon>
        <taxon>Eimeriidae</taxon>
        <taxon>Cyclospora</taxon>
    </lineage>
</organism>
<feature type="compositionally biased region" description="Low complexity" evidence="1">
    <location>
        <begin position="33"/>
        <end position="55"/>
    </location>
</feature>
<dbReference type="PANTHER" id="PTHR43757">
    <property type="entry name" value="AMINOMETHYLTRANSFERASE"/>
    <property type="match status" value="1"/>
</dbReference>
<dbReference type="SUPFAM" id="SSF101790">
    <property type="entry name" value="Aminomethyltransferase beta-barrel domain"/>
    <property type="match status" value="1"/>
</dbReference>
<dbReference type="PANTHER" id="PTHR43757:SF2">
    <property type="entry name" value="AMINOMETHYLTRANSFERASE, MITOCHONDRIAL"/>
    <property type="match status" value="1"/>
</dbReference>
<dbReference type="GO" id="GO:0005739">
    <property type="term" value="C:mitochondrion"/>
    <property type="evidence" value="ECO:0007669"/>
    <property type="project" value="TreeGrafter"/>
</dbReference>
<dbReference type="Gene3D" id="3.30.1360.120">
    <property type="entry name" value="Probable tRNA modification gtpase trme, domain 1"/>
    <property type="match status" value="1"/>
</dbReference>
<dbReference type="OrthoDB" id="333842at2759"/>
<sequence>MPPWNALCQGLVLSGRRLGGPASRRLQQRRQRLLQQQAEQRTPSPKATPAASAVPFMAGGRMGSDPLHLNDETQQQQQGGPPKRVGTGHFRDPMRAPVPVEGGNPAHTEFLNMNKQDLQARVVEQLIALRRQKQQQQQQQPQQQQRQHGEAAPQNATVHAPPETAQREPRDSDLPLAVADVYVHHEQNIRSVAPRPHAFVEACVRDLMAGASAAANPLYTPSIPLGEEWGEERPFEYHDSEKEKRATRPSEAQLRRAASLVGAPGVELVHAETEAALLHLKEASQGICDPSFKGAPDEPNGSSTAFKTVSTEAAARSDGQNAEERIDRWGAPRESPYDRRQGAPSVVLAGSSRQLRSFFRSDDSPVTCRENPCGVHLPAVEECPHGSPLQTEIPEEDTPRASMGRARRRTSNTETTLLEVAGSPLLGETIRASEESSRAWEAVLGASSAAAPVQTPSALAGDSPGDVHYLPSDPFSDNPTCASETTADGALHVWGLRFRERGTIDCRSLGVVMGGRGRARFAFGGGCFAMCSLNLSTLGAYWAARRSSCLFDVSYRRLLEVRGRDRVAFADLLASCDMQRMMRVGEAYSALLLDSKGLLMDDCCVLKAPDFIEIRSSGHAFSQIFEYVAELANFCTKSGMQVALQPSSKSCVLALQGPLAMKRFVQQCNPRLLTVVQGVAALHAAAPKLARTLLFGVGNSGSGACGWGVRGEKTEAPSRGALRVALYDFWGNPLSPAGLSQLPFMSAWRLEIRLPRDPNIGSRSHSSSKKFSVSCIRGGPTGEDGIEFAADPPGALALARFLLDDSLARKGPPVQNPGGLGSSVVAPPYLGSFFALEMLRLEAGLPWMGTDMRSSHTAPQAGFARLVSLYKVRQKVLLGSEALSRHLAVPPNVRRVGFIIGGNDRLLRAEQIQQERQEAPAEGDEAGVCFAVSSGTNLEAISFPLCGSAVLSRGERRPVGIITSVGWSPTMKCRIAQGLVLNEFARHREPVWFAVPKAVSSDAPKWKKEKLLRGRRLRLLVPGRVCRLPLLPHNYPLVRHVIHNSPCSLPRCPSLLSLVPKKSQQALWSLRIRQRDRIRMTIAFEGSRCPFMSYYYSCLFKGKTRISGQMPMRESSKLCVLFVCEFICRQRARGRPRKQCHSCRLGMGSITAPQRQRGRGRKGPGRRNLWRDSGGEEDICDMCYTSTARSSESSPYEGRKPCRVRVAATSNHSQHSQLVHRASSLRPLHLVYEVALKLLPEECARPNLRAKGATYLFVGAKTVREVLEHQTKITVQQDDQHPGDHHRVNYDLHRKHKVAVCGSQSAAV</sequence>
<feature type="region of interest" description="Disordered" evidence="1">
    <location>
        <begin position="385"/>
        <end position="411"/>
    </location>
</feature>
<dbReference type="InterPro" id="IPR027266">
    <property type="entry name" value="TrmE/GcvT-like"/>
</dbReference>
<feature type="region of interest" description="Disordered" evidence="1">
    <location>
        <begin position="1151"/>
        <end position="1173"/>
    </location>
</feature>
<feature type="compositionally biased region" description="Low complexity" evidence="1">
    <location>
        <begin position="134"/>
        <end position="146"/>
    </location>
</feature>
<reference evidence="3" key="1">
    <citation type="submission" date="2025-08" db="UniProtKB">
        <authorList>
            <consortium name="RefSeq"/>
        </authorList>
    </citation>
    <scope>IDENTIFICATION</scope>
</reference>
<dbReference type="RefSeq" id="XP_026190817.1">
    <property type="nucleotide sequence ID" value="XM_026335032.1"/>
</dbReference>
<evidence type="ECO:0000256" key="1">
    <source>
        <dbReference type="SAM" id="MobiDB-lite"/>
    </source>
</evidence>
<dbReference type="InterPro" id="IPR028896">
    <property type="entry name" value="GcvT/YgfZ/DmdA"/>
</dbReference>
<dbReference type="GeneID" id="34622214"/>
<name>A0A6P6RTI5_9EIME</name>
<dbReference type="Proteomes" id="UP000515125">
    <property type="component" value="Unplaced"/>
</dbReference>
<evidence type="ECO:0000313" key="3">
    <source>
        <dbReference type="RefSeq" id="XP_026190817.1"/>
    </source>
</evidence>
<feature type="region of interest" description="Disordered" evidence="1">
    <location>
        <begin position="133"/>
        <end position="170"/>
    </location>
</feature>
<feature type="compositionally biased region" description="Basic residues" evidence="1">
    <location>
        <begin position="1156"/>
        <end position="1165"/>
    </location>
</feature>
<dbReference type="SUPFAM" id="SSF103025">
    <property type="entry name" value="Folate-binding domain"/>
    <property type="match status" value="1"/>
</dbReference>
<evidence type="ECO:0000313" key="2">
    <source>
        <dbReference type="Proteomes" id="UP000515125"/>
    </source>
</evidence>
<proteinExistence type="predicted"/>
<feature type="region of interest" description="Disordered" evidence="1">
    <location>
        <begin position="310"/>
        <end position="341"/>
    </location>
</feature>
<feature type="region of interest" description="Disordered" evidence="1">
    <location>
        <begin position="16"/>
        <end position="96"/>
    </location>
</feature>
<gene>
    <name evidence="3" type="primary">LOC34622214</name>
</gene>
<dbReference type="InterPro" id="IPR029043">
    <property type="entry name" value="GcvT/YgfZ_C"/>
</dbReference>
<protein>
    <submittedName>
        <fullName evidence="3">Uncharacterized protein LOC34622214</fullName>
    </submittedName>
</protein>